<dbReference type="OrthoDB" id="3786824at2759"/>
<reference evidence="2" key="1">
    <citation type="journal article" date="2020" name="Stud. Mycol.">
        <title>101 Dothideomycetes genomes: a test case for predicting lifestyles and emergence of pathogens.</title>
        <authorList>
            <person name="Haridas S."/>
            <person name="Albert R."/>
            <person name="Binder M."/>
            <person name="Bloem J."/>
            <person name="Labutti K."/>
            <person name="Salamov A."/>
            <person name="Andreopoulos B."/>
            <person name="Baker S."/>
            <person name="Barry K."/>
            <person name="Bills G."/>
            <person name="Bluhm B."/>
            <person name="Cannon C."/>
            <person name="Castanera R."/>
            <person name="Culley D."/>
            <person name="Daum C."/>
            <person name="Ezra D."/>
            <person name="Gonzalez J."/>
            <person name="Henrissat B."/>
            <person name="Kuo A."/>
            <person name="Liang C."/>
            <person name="Lipzen A."/>
            <person name="Lutzoni F."/>
            <person name="Magnuson J."/>
            <person name="Mondo S."/>
            <person name="Nolan M."/>
            <person name="Ohm R."/>
            <person name="Pangilinan J."/>
            <person name="Park H.-J."/>
            <person name="Ramirez L."/>
            <person name="Alfaro M."/>
            <person name="Sun H."/>
            <person name="Tritt A."/>
            <person name="Yoshinaga Y."/>
            <person name="Zwiers L.-H."/>
            <person name="Turgeon B."/>
            <person name="Goodwin S."/>
            <person name="Spatafora J."/>
            <person name="Crous P."/>
            <person name="Grigoriev I."/>
        </authorList>
    </citation>
    <scope>NUCLEOTIDE SEQUENCE</scope>
    <source>
        <strain evidence="2">CBS 690.94</strain>
    </source>
</reference>
<sequence>MGDSAPDSRVAHLDHARNTPPGHNFNNHNATTTDLPNSMSAPIRDMSSVAGMVDLPTLAKMFEVLSTSQDDDDRNLAAWINANYLPRDFDGVIEQGGAAIKGTEGFAKLYNAYKRVRTLTNRAQDKWPFFDRRWKSMTSAQVTKMATRNDNAPPSNASPGLLLESPLVRSLAENGPAAPTAEPQAQGSSTALDQAATNQPAATGTTEPEGTQPTELAERVKRSPTPASPTMASARAQPHPTEGDKAASEISAISTPASVLAVESAFEHDKLDDLPTSSGGKRKRGPPDFDERGLFARGHSNLRPKRGRRGGRGRGKKPLATERADSTDGVTDHTPSTFEDMASRNGKDKEMAHAPVKKPKAAAPSPRVTRRQARLSGGSDNQENSSQAMPARAESQEASSPKSHSDSDAITDDNEQNTTMSQADKGAVITDNEDTLIPDNDSATSDITNTDLLALGLSHSERPKTEPTVSPARADQDIVKPDSKAVSPDRTMEQDTQSQKVETVNYFARVNTGTASFEVPLDDTMDDDKKLNSDLLGYAAWREKMGTKSASVSFDTWLSIFSFGR</sequence>
<feature type="compositionally biased region" description="Basic and acidic residues" evidence="1">
    <location>
        <begin position="341"/>
        <end position="352"/>
    </location>
</feature>
<evidence type="ECO:0000313" key="3">
    <source>
        <dbReference type="Proteomes" id="UP000799764"/>
    </source>
</evidence>
<evidence type="ECO:0000313" key="2">
    <source>
        <dbReference type="EMBL" id="KAF2443718.1"/>
    </source>
</evidence>
<protein>
    <submittedName>
        <fullName evidence="2">Uncharacterized protein</fullName>
    </submittedName>
</protein>
<dbReference type="AlphaFoldDB" id="A0A9P4PIE0"/>
<evidence type="ECO:0000256" key="1">
    <source>
        <dbReference type="SAM" id="MobiDB-lite"/>
    </source>
</evidence>
<feature type="compositionally biased region" description="Basic and acidic residues" evidence="1">
    <location>
        <begin position="474"/>
        <end position="483"/>
    </location>
</feature>
<feature type="compositionally biased region" description="Basic and acidic residues" evidence="1">
    <location>
        <begin position="285"/>
        <end position="294"/>
    </location>
</feature>
<feature type="compositionally biased region" description="Polar residues" evidence="1">
    <location>
        <begin position="378"/>
        <end position="388"/>
    </location>
</feature>
<feature type="compositionally biased region" description="Polar residues" evidence="1">
    <location>
        <begin position="183"/>
        <end position="199"/>
    </location>
</feature>
<keyword evidence="3" id="KW-1185">Reference proteome</keyword>
<feature type="compositionally biased region" description="Low complexity" evidence="1">
    <location>
        <begin position="200"/>
        <end position="215"/>
    </location>
</feature>
<feature type="region of interest" description="Disordered" evidence="1">
    <location>
        <begin position="173"/>
        <end position="249"/>
    </location>
</feature>
<name>A0A9P4PIE0_9PLEO</name>
<feature type="region of interest" description="Disordered" evidence="1">
    <location>
        <begin position="1"/>
        <end position="40"/>
    </location>
</feature>
<accession>A0A9P4PIE0</accession>
<feature type="region of interest" description="Disordered" evidence="1">
    <location>
        <begin position="267"/>
        <end position="499"/>
    </location>
</feature>
<gene>
    <name evidence="2" type="ORF">P171DRAFT_432904</name>
</gene>
<feature type="compositionally biased region" description="Polar residues" evidence="1">
    <location>
        <begin position="24"/>
        <end position="40"/>
    </location>
</feature>
<proteinExistence type="predicted"/>
<feature type="compositionally biased region" description="Polar residues" evidence="1">
    <location>
        <begin position="441"/>
        <end position="451"/>
    </location>
</feature>
<feature type="compositionally biased region" description="Basic residues" evidence="1">
    <location>
        <begin position="300"/>
        <end position="317"/>
    </location>
</feature>
<comment type="caution">
    <text evidence="2">The sequence shown here is derived from an EMBL/GenBank/DDBJ whole genome shotgun (WGS) entry which is preliminary data.</text>
</comment>
<dbReference type="Proteomes" id="UP000799764">
    <property type="component" value="Unassembled WGS sequence"/>
</dbReference>
<organism evidence="2 3">
    <name type="scientific">Karstenula rhodostoma CBS 690.94</name>
    <dbReference type="NCBI Taxonomy" id="1392251"/>
    <lineage>
        <taxon>Eukaryota</taxon>
        <taxon>Fungi</taxon>
        <taxon>Dikarya</taxon>
        <taxon>Ascomycota</taxon>
        <taxon>Pezizomycotina</taxon>
        <taxon>Dothideomycetes</taxon>
        <taxon>Pleosporomycetidae</taxon>
        <taxon>Pleosporales</taxon>
        <taxon>Massarineae</taxon>
        <taxon>Didymosphaeriaceae</taxon>
        <taxon>Karstenula</taxon>
    </lineage>
</organism>
<dbReference type="EMBL" id="MU001502">
    <property type="protein sequence ID" value="KAF2443718.1"/>
    <property type="molecule type" value="Genomic_DNA"/>
</dbReference>